<proteinExistence type="predicted"/>
<reference evidence="1 2" key="1">
    <citation type="submission" date="2018-06" db="EMBL/GenBank/DDBJ databases">
        <title>Genomic Encyclopedia of Archaeal and Bacterial Type Strains, Phase II (KMG-II): from individual species to whole genera.</title>
        <authorList>
            <person name="Goeker M."/>
        </authorList>
    </citation>
    <scope>NUCLEOTIDE SEQUENCE [LARGE SCALE GENOMIC DNA]</scope>
    <source>
        <strain evidence="1 2">DSM 23857</strain>
    </source>
</reference>
<evidence type="ECO:0000313" key="1">
    <source>
        <dbReference type="EMBL" id="RAJ01544.1"/>
    </source>
</evidence>
<name>A0A327QCF1_9BACT</name>
<dbReference type="EMBL" id="QLLL01000007">
    <property type="protein sequence ID" value="RAJ01544.1"/>
    <property type="molecule type" value="Genomic_DNA"/>
</dbReference>
<dbReference type="InterPro" id="IPR003749">
    <property type="entry name" value="ThiS/MoaD-like"/>
</dbReference>
<dbReference type="OrthoDB" id="1525151at2"/>
<evidence type="ECO:0000313" key="2">
    <source>
        <dbReference type="Proteomes" id="UP000249547"/>
    </source>
</evidence>
<dbReference type="Gene3D" id="3.10.20.30">
    <property type="match status" value="1"/>
</dbReference>
<dbReference type="Proteomes" id="UP000249547">
    <property type="component" value="Unassembled WGS sequence"/>
</dbReference>
<dbReference type="InterPro" id="IPR016155">
    <property type="entry name" value="Mopterin_synth/thiamin_S_b"/>
</dbReference>
<accession>A0A327QCF1</accession>
<gene>
    <name evidence="1" type="ORF">LX64_03759</name>
</gene>
<dbReference type="CDD" id="cd00565">
    <property type="entry name" value="Ubl_ThiS"/>
    <property type="match status" value="1"/>
</dbReference>
<dbReference type="SUPFAM" id="SSF54285">
    <property type="entry name" value="MoaD/ThiS"/>
    <property type="match status" value="1"/>
</dbReference>
<dbReference type="InterPro" id="IPR010035">
    <property type="entry name" value="Thi_S"/>
</dbReference>
<dbReference type="NCBIfam" id="TIGR01683">
    <property type="entry name" value="thiS"/>
    <property type="match status" value="1"/>
</dbReference>
<organism evidence="1 2">
    <name type="scientific">Chitinophaga skermanii</name>
    <dbReference type="NCBI Taxonomy" id="331697"/>
    <lineage>
        <taxon>Bacteria</taxon>
        <taxon>Pseudomonadati</taxon>
        <taxon>Bacteroidota</taxon>
        <taxon>Chitinophagia</taxon>
        <taxon>Chitinophagales</taxon>
        <taxon>Chitinophagaceae</taxon>
        <taxon>Chitinophaga</taxon>
    </lineage>
</organism>
<protein>
    <submittedName>
        <fullName evidence="1">Sulfur carrier protein</fullName>
    </submittedName>
</protein>
<keyword evidence="2" id="KW-1185">Reference proteome</keyword>
<dbReference type="Pfam" id="PF02597">
    <property type="entry name" value="ThiS"/>
    <property type="match status" value="1"/>
</dbReference>
<dbReference type="AlphaFoldDB" id="A0A327QCF1"/>
<dbReference type="RefSeq" id="WP_111599184.1">
    <property type="nucleotide sequence ID" value="NZ_QLLL01000007.1"/>
</dbReference>
<sequence length="67" mass="7371">MEVHVNNKLYAVQPGSTVSALLQFIQIPSTKGIAVAINNFVVPKQRWEHHALQPDDHITIIKATQGG</sequence>
<dbReference type="PANTHER" id="PTHR34472">
    <property type="entry name" value="SULFUR CARRIER PROTEIN THIS"/>
    <property type="match status" value="1"/>
</dbReference>
<comment type="caution">
    <text evidence="1">The sequence shown here is derived from an EMBL/GenBank/DDBJ whole genome shotgun (WGS) entry which is preliminary data.</text>
</comment>
<dbReference type="PANTHER" id="PTHR34472:SF1">
    <property type="entry name" value="SULFUR CARRIER PROTEIN THIS"/>
    <property type="match status" value="1"/>
</dbReference>
<dbReference type="InterPro" id="IPR012675">
    <property type="entry name" value="Beta-grasp_dom_sf"/>
</dbReference>